<gene>
    <name evidence="1" type="ORF">E6D34_16280</name>
    <name evidence="2" type="ORF">GP944_25680</name>
</gene>
<protein>
    <submittedName>
        <fullName evidence="1">Uncharacterized protein</fullName>
    </submittedName>
</protein>
<evidence type="ECO:0000313" key="1">
    <source>
        <dbReference type="EMBL" id="EFC9750797.1"/>
    </source>
</evidence>
<accession>A0A3Y3V4T1</accession>
<sequence>MKKQTHEVFGISPTILADSYVDRGNLDKEISRKLRRPIHLALRGESKCGKSWLRQKNIPNAIVVQCRLKTTVLDIYIDILSQLGISLVLERTEKDTIKGVMEGSAAGGIGLIAKLKVKFGLETSEEEVIKKGNVGQDINDLRFIAEIINEAGRKVVIEDFHYLNTRERQIFAYDLKALWDYGCFFVIIGVWTKTNLLIYLNSDLGSRIEEIPISWSRADLEQVIISGSETLKVKFSDHIKRCILDDCYGNVGILQQLALNILDETGIDEECTTLTMLDDQEKFVDAAMKYAEQLNSRYQKFAKDISSGIRKRTETTGIYAHAMAVIMDSSDKELIQGLELDTIFKIASRRQSRILKGNLRTVLQKIEELQVDSDDRGLVLSYNDATDEVTAIDRTILIYRKYVTIKWPWEDLINEAKDSYGEQSRIFTN</sequence>
<reference evidence="1 4" key="1">
    <citation type="submission" date="2019-05" db="EMBL/GenBank/DDBJ databases">
        <authorList>
            <consortium name="NARMS: The National Antimicrobial Resistance Monitoring System"/>
        </authorList>
    </citation>
    <scope>NUCLEOTIDE SEQUENCE [LARGE SCALE GENOMIC DNA]</scope>
    <source>
        <strain evidence="1 4">CVM N18EC122</strain>
    </source>
</reference>
<dbReference type="Proteomes" id="UP000532204">
    <property type="component" value="Unassembled WGS sequence"/>
</dbReference>
<dbReference type="EMBL" id="WTRX01000146">
    <property type="protein sequence ID" value="MWU34019.1"/>
    <property type="molecule type" value="Genomic_DNA"/>
</dbReference>
<evidence type="ECO:0000313" key="4">
    <source>
        <dbReference type="Proteomes" id="UP000532204"/>
    </source>
</evidence>
<dbReference type="RefSeq" id="WP_001513684.1">
    <property type="nucleotide sequence ID" value="NZ_AP027676.1"/>
</dbReference>
<evidence type="ECO:0000313" key="3">
    <source>
        <dbReference type="Proteomes" id="UP000441160"/>
    </source>
</evidence>
<dbReference type="InterPro" id="IPR027417">
    <property type="entry name" value="P-loop_NTPase"/>
</dbReference>
<dbReference type="SUPFAM" id="SSF52540">
    <property type="entry name" value="P-loop containing nucleoside triphosphate hydrolases"/>
    <property type="match status" value="1"/>
</dbReference>
<evidence type="ECO:0000313" key="2">
    <source>
        <dbReference type="EMBL" id="MWU34019.1"/>
    </source>
</evidence>
<comment type="caution">
    <text evidence="1">The sequence shown here is derived from an EMBL/GenBank/DDBJ whole genome shotgun (WGS) entry which is preliminary data.</text>
</comment>
<name>A0A3Y3V4T1_ECOLX</name>
<reference evidence="2 3" key="2">
    <citation type="submission" date="2019-12" db="EMBL/GenBank/DDBJ databases">
        <title>Enteriobacteria Tanzani isolates_8377-8380.</title>
        <authorList>
            <person name="Subbiah M."/>
            <person name="Call D."/>
        </authorList>
    </citation>
    <scope>NUCLEOTIDE SEQUENCE [LARGE SCALE GENOMIC DNA]</scope>
    <source>
        <strain evidence="2 3">8378wB3</strain>
    </source>
</reference>
<dbReference type="AlphaFoldDB" id="A0A3Y3V4T1"/>
<organism evidence="1 4">
    <name type="scientific">Escherichia coli</name>
    <dbReference type="NCBI Taxonomy" id="562"/>
    <lineage>
        <taxon>Bacteria</taxon>
        <taxon>Pseudomonadati</taxon>
        <taxon>Pseudomonadota</taxon>
        <taxon>Gammaproteobacteria</taxon>
        <taxon>Enterobacterales</taxon>
        <taxon>Enterobacteriaceae</taxon>
        <taxon>Escherichia</taxon>
    </lineage>
</organism>
<proteinExistence type="predicted"/>
<dbReference type="EMBL" id="AASEBA010000030">
    <property type="protein sequence ID" value="EFC9750797.1"/>
    <property type="molecule type" value="Genomic_DNA"/>
</dbReference>
<dbReference type="Proteomes" id="UP000441160">
    <property type="component" value="Unassembled WGS sequence"/>
</dbReference>